<evidence type="ECO:0000256" key="1">
    <source>
        <dbReference type="ARBA" id="ARBA00010449"/>
    </source>
</evidence>
<dbReference type="EMBL" id="JAODUP010000162">
    <property type="protein sequence ID" value="KAK2158864.1"/>
    <property type="molecule type" value="Genomic_DNA"/>
</dbReference>
<evidence type="ECO:0000313" key="9">
    <source>
        <dbReference type="Proteomes" id="UP001208570"/>
    </source>
</evidence>
<protein>
    <recommendedName>
        <fullName evidence="10">Dynein assembly factor 3, axonemal</fullName>
    </recommendedName>
</protein>
<feature type="compositionally biased region" description="Acidic residues" evidence="5">
    <location>
        <begin position="334"/>
        <end position="346"/>
    </location>
</feature>
<sequence>MDAFGSITWWGFTPAQDLRDDDLTLAASKLRLQMVNEDDELNILMIGAGDCRHILKTLARSYRHRQRKIHFYILENNIELYARHMLLLTLALEPKIRMGLQEKTELFLELYGNSLVRQQSNAYVEKMSNMFIKMVTDFDYLDKKLPILDLSLLKFKERDFLEAIFKFWRNPDRSLFDIEKAWDLRLRKHLGVRYDAIPGVFDWDYSMKLCHKGASIINYHQYKQWRHKGIAFEIREGSYDIPNKTLASGMVFKLEGECIARRGYWGDILVSPYISFGIECEEKEFFKTANNIHVKTAQDVSEYNILSYFHELTHRSKYVPPEVKNTSKPKEAELTEITEEEEEEVVTTDPEKVDANEVDDDYDDNDDTTEINPLDLEYEPVELDYVKVHFLPLNSAETLNKKSRYQKLFDCVYLSNSMVHVLNETLTETFSDVATVILETSKFLLELSDAQHKQYLDKIVSIAKSVGCKETDTPEVGNSYAEFIFQRTTHSQ</sequence>
<evidence type="ECO:0000259" key="6">
    <source>
        <dbReference type="Pfam" id="PF14737"/>
    </source>
</evidence>
<comment type="caution">
    <text evidence="8">The sequence shown here is derived from an EMBL/GenBank/DDBJ whole genome shotgun (WGS) entry which is preliminary data.</text>
</comment>
<evidence type="ECO:0008006" key="10">
    <source>
        <dbReference type="Google" id="ProtNLM"/>
    </source>
</evidence>
<dbReference type="GO" id="GO:0070286">
    <property type="term" value="P:axonemal dynein complex assembly"/>
    <property type="evidence" value="ECO:0007669"/>
    <property type="project" value="InterPro"/>
</dbReference>
<feature type="domain" description="Dynein assembly factor 3 C-terminal" evidence="7">
    <location>
        <begin position="148"/>
        <end position="471"/>
    </location>
</feature>
<evidence type="ECO:0000313" key="8">
    <source>
        <dbReference type="EMBL" id="KAK2158864.1"/>
    </source>
</evidence>
<proteinExistence type="inferred from homology"/>
<feature type="region of interest" description="Disordered" evidence="5">
    <location>
        <begin position="320"/>
        <end position="350"/>
    </location>
</feature>
<evidence type="ECO:0000256" key="2">
    <source>
        <dbReference type="ARBA" id="ARBA00022490"/>
    </source>
</evidence>
<evidence type="ECO:0000256" key="4">
    <source>
        <dbReference type="ARBA" id="ARBA00024190"/>
    </source>
</evidence>
<dbReference type="PANTHER" id="PTHR22118:SF14">
    <property type="entry name" value="DYNEIN AXONEMAL ASSEMBLY FACTOR 3"/>
    <property type="match status" value="1"/>
</dbReference>
<organism evidence="8 9">
    <name type="scientific">Paralvinella palmiformis</name>
    <dbReference type="NCBI Taxonomy" id="53620"/>
    <lineage>
        <taxon>Eukaryota</taxon>
        <taxon>Metazoa</taxon>
        <taxon>Spiralia</taxon>
        <taxon>Lophotrochozoa</taxon>
        <taxon>Annelida</taxon>
        <taxon>Polychaeta</taxon>
        <taxon>Sedentaria</taxon>
        <taxon>Canalipalpata</taxon>
        <taxon>Terebellida</taxon>
        <taxon>Terebelliformia</taxon>
        <taxon>Alvinellidae</taxon>
        <taxon>Paralvinella</taxon>
    </lineage>
</organism>
<dbReference type="InterPro" id="IPR027974">
    <property type="entry name" value="DUF4470"/>
</dbReference>
<feature type="domain" description="DUF4470" evidence="6">
    <location>
        <begin position="9"/>
        <end position="115"/>
    </location>
</feature>
<comment type="similarity">
    <text evidence="1">Belongs to the DNAAF3 family.</text>
</comment>
<dbReference type="InterPro" id="IPR039304">
    <property type="entry name" value="DNAAF3"/>
</dbReference>
<dbReference type="Pfam" id="PF14740">
    <property type="entry name" value="DUF4471"/>
    <property type="match status" value="1"/>
</dbReference>
<dbReference type="Proteomes" id="UP001208570">
    <property type="component" value="Unassembled WGS sequence"/>
</dbReference>
<name>A0AAD9JTI1_9ANNE</name>
<dbReference type="Pfam" id="PF14737">
    <property type="entry name" value="DUF4470"/>
    <property type="match status" value="1"/>
</dbReference>
<comment type="subcellular location">
    <subcellularLocation>
        <location evidence="4">Dynein axonemal particle</location>
    </subcellularLocation>
</comment>
<dbReference type="InterPro" id="IPR028235">
    <property type="entry name" value="DNAAF3_C"/>
</dbReference>
<reference evidence="8" key="1">
    <citation type="journal article" date="2023" name="Mol. Biol. Evol.">
        <title>Third-Generation Sequencing Reveals the Adaptive Role of the Epigenome in Three Deep-Sea Polychaetes.</title>
        <authorList>
            <person name="Perez M."/>
            <person name="Aroh O."/>
            <person name="Sun Y."/>
            <person name="Lan Y."/>
            <person name="Juniper S.K."/>
            <person name="Young C.R."/>
            <person name="Angers B."/>
            <person name="Qian P.Y."/>
        </authorList>
    </citation>
    <scope>NUCLEOTIDE SEQUENCE</scope>
    <source>
        <strain evidence="8">P08H-3</strain>
    </source>
</reference>
<dbReference type="GO" id="GO:0120293">
    <property type="term" value="C:dynein axonemal particle"/>
    <property type="evidence" value="ECO:0007669"/>
    <property type="project" value="UniProtKB-SubCell"/>
</dbReference>
<evidence type="ECO:0000256" key="3">
    <source>
        <dbReference type="ARBA" id="ARBA00022794"/>
    </source>
</evidence>
<keyword evidence="2" id="KW-0963">Cytoplasm</keyword>
<dbReference type="AlphaFoldDB" id="A0AAD9JTI1"/>
<keyword evidence="9" id="KW-1185">Reference proteome</keyword>
<accession>A0AAD9JTI1</accession>
<dbReference type="GO" id="GO:0044458">
    <property type="term" value="P:motile cilium assembly"/>
    <property type="evidence" value="ECO:0007669"/>
    <property type="project" value="TreeGrafter"/>
</dbReference>
<dbReference type="PANTHER" id="PTHR22118">
    <property type="entry name" value="DYNEIN ASSEMBLY FACTOR 3, AXONEMAL"/>
    <property type="match status" value="1"/>
</dbReference>
<evidence type="ECO:0000256" key="5">
    <source>
        <dbReference type="SAM" id="MobiDB-lite"/>
    </source>
</evidence>
<gene>
    <name evidence="8" type="ORF">LSH36_162g02003</name>
</gene>
<evidence type="ECO:0000259" key="7">
    <source>
        <dbReference type="Pfam" id="PF14740"/>
    </source>
</evidence>
<keyword evidence="3" id="KW-0970">Cilium biogenesis/degradation</keyword>